<reference evidence="2 3" key="2">
    <citation type="submission" date="2018-11" db="EMBL/GenBank/DDBJ databases">
        <authorList>
            <consortium name="Pathogen Informatics"/>
        </authorList>
    </citation>
    <scope>NUCLEOTIDE SEQUENCE [LARGE SCALE GENOMIC DNA]</scope>
</reference>
<proteinExistence type="predicted"/>
<protein>
    <submittedName>
        <fullName evidence="4">Transmembrane protein</fullName>
    </submittedName>
</protein>
<evidence type="ECO:0000313" key="4">
    <source>
        <dbReference type="WBParaSite" id="OFLC_0000529101-mRNA-1"/>
    </source>
</evidence>
<dbReference type="AlphaFoldDB" id="A0A183HCT0"/>
<organism evidence="4">
    <name type="scientific">Onchocerca flexuosa</name>
    <dbReference type="NCBI Taxonomy" id="387005"/>
    <lineage>
        <taxon>Eukaryota</taxon>
        <taxon>Metazoa</taxon>
        <taxon>Ecdysozoa</taxon>
        <taxon>Nematoda</taxon>
        <taxon>Chromadorea</taxon>
        <taxon>Rhabditida</taxon>
        <taxon>Spirurina</taxon>
        <taxon>Spiruromorpha</taxon>
        <taxon>Filarioidea</taxon>
        <taxon>Onchocercidae</taxon>
        <taxon>Onchocerca</taxon>
    </lineage>
</organism>
<reference evidence="4" key="1">
    <citation type="submission" date="2016-06" db="UniProtKB">
        <authorList>
            <consortium name="WormBaseParasite"/>
        </authorList>
    </citation>
    <scope>IDENTIFICATION</scope>
</reference>
<evidence type="ECO:0000256" key="1">
    <source>
        <dbReference type="SAM" id="Phobius"/>
    </source>
</evidence>
<feature type="transmembrane region" description="Helical" evidence="1">
    <location>
        <begin position="29"/>
        <end position="48"/>
    </location>
</feature>
<evidence type="ECO:0000313" key="3">
    <source>
        <dbReference type="Proteomes" id="UP000267606"/>
    </source>
</evidence>
<keyword evidence="1" id="KW-0472">Membrane</keyword>
<keyword evidence="1" id="KW-1133">Transmembrane helix</keyword>
<keyword evidence="3" id="KW-1185">Reference proteome</keyword>
<accession>A0A183HCT0</accession>
<name>A0A183HCT0_9BILA</name>
<keyword evidence="1" id="KW-0812">Transmembrane</keyword>
<dbReference type="Proteomes" id="UP000267606">
    <property type="component" value="Unassembled WGS sequence"/>
</dbReference>
<dbReference type="EMBL" id="UZAJ01004478">
    <property type="protein sequence ID" value="VDO42655.1"/>
    <property type="molecule type" value="Genomic_DNA"/>
</dbReference>
<sequence length="68" mass="7898">MRYHSVPPLLRRASLTVVETWSERRICRFAFILLLTLHTVIICGELLTRNTRKSAESQGRKRGRNSSD</sequence>
<dbReference type="WBParaSite" id="OFLC_0000529101-mRNA-1">
    <property type="protein sequence ID" value="OFLC_0000529101-mRNA-1"/>
    <property type="gene ID" value="OFLC_0000529101"/>
</dbReference>
<gene>
    <name evidence="2" type="ORF">OFLC_LOCUS5292</name>
</gene>
<evidence type="ECO:0000313" key="2">
    <source>
        <dbReference type="EMBL" id="VDO42655.1"/>
    </source>
</evidence>